<dbReference type="InterPro" id="IPR024211">
    <property type="entry name" value="DUF3841"/>
</dbReference>
<evidence type="ECO:0000313" key="2">
    <source>
        <dbReference type="Proteomes" id="UP000622687"/>
    </source>
</evidence>
<reference evidence="1" key="1">
    <citation type="submission" date="2020-12" db="EMBL/GenBank/DDBJ databases">
        <title>Clostridium thailandense sp. nov., a novel acetogenic bacterium isolated from peat land soil in Thailand.</title>
        <authorList>
            <person name="Chaikitkaew S."/>
            <person name="Birkeland N.K."/>
        </authorList>
    </citation>
    <scope>NUCLEOTIDE SEQUENCE</scope>
    <source>
        <strain evidence="1">DSM 17425</strain>
    </source>
</reference>
<comment type="caution">
    <text evidence="1">The sequence shown here is derived from an EMBL/GenBank/DDBJ whole genome shotgun (WGS) entry which is preliminary data.</text>
</comment>
<name>A0A934M889_9CLOT</name>
<proteinExistence type="predicted"/>
<dbReference type="EMBL" id="JAEEGB010000029">
    <property type="protein sequence ID" value="MBI6874651.1"/>
    <property type="molecule type" value="Genomic_DNA"/>
</dbReference>
<dbReference type="AlphaFoldDB" id="A0A934M889"/>
<accession>A0A934M889</accession>
<evidence type="ECO:0000313" key="1">
    <source>
        <dbReference type="EMBL" id="MBI6874651.1"/>
    </source>
</evidence>
<gene>
    <name evidence="1" type="ORF">I6U51_18440</name>
</gene>
<sequence>MKFYTVQHIDAWRESKKKGYLEGNKEFAIDGFEKHYSWMMEQMHKKLSKYNGDYPVWLWSQKPDRKRVEQNYLEKDTKGVLLEAELDRADVLLSDFEAWHVVLNNGFFSISEEEYELWEQNKCNILKEESWERIFDLHLLESIGDWGSITELQGVTGKIDIDKINVIYEFVATGCIPEEDD</sequence>
<protein>
    <submittedName>
        <fullName evidence="1">DUF3841 domain-containing protein</fullName>
    </submittedName>
</protein>
<dbReference type="Proteomes" id="UP000622687">
    <property type="component" value="Unassembled WGS sequence"/>
</dbReference>
<organism evidence="1 2">
    <name type="scientific">Clostridium aciditolerans</name>
    <dbReference type="NCBI Taxonomy" id="339861"/>
    <lineage>
        <taxon>Bacteria</taxon>
        <taxon>Bacillati</taxon>
        <taxon>Bacillota</taxon>
        <taxon>Clostridia</taxon>
        <taxon>Eubacteriales</taxon>
        <taxon>Clostridiaceae</taxon>
        <taxon>Clostridium</taxon>
    </lineage>
</organism>
<dbReference type="RefSeq" id="WP_211144036.1">
    <property type="nucleotide sequence ID" value="NZ_JAEEGB010000029.1"/>
</dbReference>
<dbReference type="Pfam" id="PF12952">
    <property type="entry name" value="DUF3841"/>
    <property type="match status" value="1"/>
</dbReference>
<keyword evidence="2" id="KW-1185">Reference proteome</keyword>